<organism evidence="12 13">
    <name type="scientific">Brachyspira aalborgi</name>
    <dbReference type="NCBI Taxonomy" id="29522"/>
    <lineage>
        <taxon>Bacteria</taxon>
        <taxon>Pseudomonadati</taxon>
        <taxon>Spirochaetota</taxon>
        <taxon>Spirochaetia</taxon>
        <taxon>Brachyspirales</taxon>
        <taxon>Brachyspiraceae</taxon>
        <taxon>Brachyspira</taxon>
    </lineage>
</organism>
<dbReference type="InterPro" id="IPR003390">
    <property type="entry name" value="DNA_integrity_scan_DisA_N"/>
</dbReference>
<dbReference type="GO" id="GO:0006171">
    <property type="term" value="P:cAMP biosynthetic process"/>
    <property type="evidence" value="ECO:0007669"/>
    <property type="project" value="InterPro"/>
</dbReference>
<accession>A0A5C8GDG7</accession>
<evidence type="ECO:0000313" key="13">
    <source>
        <dbReference type="Proteomes" id="UP000322188"/>
    </source>
</evidence>
<dbReference type="InterPro" id="IPR036888">
    <property type="entry name" value="DNA_integrity_DisA_N_sf"/>
</dbReference>
<dbReference type="AlphaFoldDB" id="A0A5C8GDG7"/>
<dbReference type="InterPro" id="IPR050338">
    <property type="entry name" value="DisA"/>
</dbReference>
<comment type="function">
    <text evidence="10">Catalyzes the condensation of 2 ATP molecules into cyclic di-AMP (c-di-AMP), a second messenger used to regulate differing processes in different bacteria.</text>
</comment>
<comment type="similarity">
    <text evidence="10">Belongs to the adenylate cyclase family. DacA/CdaA subfamily.</text>
</comment>
<keyword evidence="6 10" id="KW-0547">Nucleotide-binding</keyword>
<keyword evidence="8 10" id="KW-1133">Transmembrane helix</keyword>
<evidence type="ECO:0000256" key="8">
    <source>
        <dbReference type="ARBA" id="ARBA00022989"/>
    </source>
</evidence>
<keyword evidence="2 10" id="KW-1003">Cell membrane</keyword>
<keyword evidence="9 10" id="KW-0472">Membrane</keyword>
<keyword evidence="7 10" id="KW-0067">ATP-binding</keyword>
<reference evidence="12 13" key="1">
    <citation type="journal article" date="1992" name="Lakartidningen">
        <title>[Penicillin V and not amoxicillin is the first choice preparation in acute otitis].</title>
        <authorList>
            <person name="Kamme C."/>
            <person name="Lundgren K."/>
            <person name="Prellner K."/>
        </authorList>
    </citation>
    <scope>NUCLEOTIDE SEQUENCE [LARGE SCALE GENOMIC DNA]</scope>
    <source>
        <strain evidence="12 13">PC2022III</strain>
    </source>
</reference>
<feature type="transmembrane region" description="Helical" evidence="10">
    <location>
        <begin position="43"/>
        <end position="62"/>
    </location>
</feature>
<dbReference type="Pfam" id="PF19293">
    <property type="entry name" value="CdaA_N"/>
    <property type="match status" value="1"/>
</dbReference>
<dbReference type="GO" id="GO:0106408">
    <property type="term" value="F:diadenylate cyclase activity"/>
    <property type="evidence" value="ECO:0007669"/>
    <property type="project" value="UniProtKB-EC"/>
</dbReference>
<evidence type="ECO:0000256" key="2">
    <source>
        <dbReference type="ARBA" id="ARBA00022475"/>
    </source>
</evidence>
<dbReference type="Proteomes" id="UP000322188">
    <property type="component" value="Unassembled WGS sequence"/>
</dbReference>
<evidence type="ECO:0000256" key="7">
    <source>
        <dbReference type="ARBA" id="ARBA00022840"/>
    </source>
</evidence>
<keyword evidence="5 10" id="KW-0548">Nucleotidyltransferase</keyword>
<evidence type="ECO:0000313" key="12">
    <source>
        <dbReference type="EMBL" id="TXJ59906.1"/>
    </source>
</evidence>
<name>A0A5C8GDG7_9SPIR</name>
<dbReference type="InterPro" id="IPR045585">
    <property type="entry name" value="CdaA_N"/>
</dbReference>
<comment type="caution">
    <text evidence="12">The sequence shown here is derived from an EMBL/GenBank/DDBJ whole genome shotgun (WGS) entry which is preliminary data.</text>
</comment>
<dbReference type="PANTHER" id="PTHR34185:SF1">
    <property type="entry name" value="DIADENYLATE CYCLASE"/>
    <property type="match status" value="1"/>
</dbReference>
<dbReference type="InterPro" id="IPR014046">
    <property type="entry name" value="C-di-AMP_synthase"/>
</dbReference>
<comment type="caution">
    <text evidence="10">Lacks conserved residue(s) required for the propagation of feature annotation.</text>
</comment>
<dbReference type="SUPFAM" id="SSF143597">
    <property type="entry name" value="YojJ-like"/>
    <property type="match status" value="1"/>
</dbReference>
<dbReference type="PROSITE" id="PS51794">
    <property type="entry name" value="DAC"/>
    <property type="match status" value="1"/>
</dbReference>
<evidence type="ECO:0000256" key="1">
    <source>
        <dbReference type="ARBA" id="ARBA00000877"/>
    </source>
</evidence>
<dbReference type="GO" id="GO:0005524">
    <property type="term" value="F:ATP binding"/>
    <property type="evidence" value="ECO:0007669"/>
    <property type="project" value="UniProtKB-UniRule"/>
</dbReference>
<dbReference type="Pfam" id="PF02457">
    <property type="entry name" value="DAC"/>
    <property type="match status" value="1"/>
</dbReference>
<dbReference type="HAMAP" id="MF_01499">
    <property type="entry name" value="DacA"/>
    <property type="match status" value="1"/>
</dbReference>
<feature type="transmembrane region" description="Helical" evidence="10">
    <location>
        <begin position="16"/>
        <end position="36"/>
    </location>
</feature>
<proteinExistence type="inferred from homology"/>
<comment type="catalytic activity">
    <reaction evidence="1 10">
        <text>2 ATP = 3',3'-c-di-AMP + 2 diphosphate</text>
        <dbReference type="Rhea" id="RHEA:35655"/>
        <dbReference type="ChEBI" id="CHEBI:30616"/>
        <dbReference type="ChEBI" id="CHEBI:33019"/>
        <dbReference type="ChEBI" id="CHEBI:71500"/>
        <dbReference type="EC" id="2.7.7.85"/>
    </reaction>
</comment>
<dbReference type="Gene3D" id="3.40.1700.10">
    <property type="entry name" value="DNA integrity scanning protein, DisA, N-terminal domain"/>
    <property type="match status" value="1"/>
</dbReference>
<feature type="domain" description="DAC" evidence="11">
    <location>
        <begin position="87"/>
        <end position="245"/>
    </location>
</feature>
<dbReference type="EC" id="2.7.7.85" evidence="10"/>
<dbReference type="GeneID" id="61067355"/>
<dbReference type="PANTHER" id="PTHR34185">
    <property type="entry name" value="DIADENYLATE CYCLASE"/>
    <property type="match status" value="1"/>
</dbReference>
<dbReference type="RefSeq" id="WP_147561066.1">
    <property type="nucleotide sequence ID" value="NZ_SAYK01000007.1"/>
</dbReference>
<dbReference type="NCBIfam" id="TIGR00159">
    <property type="entry name" value="diadenylate cyclase CdaA"/>
    <property type="match status" value="1"/>
</dbReference>
<dbReference type="GO" id="GO:0004016">
    <property type="term" value="F:adenylate cyclase activity"/>
    <property type="evidence" value="ECO:0007669"/>
    <property type="project" value="UniProtKB-UniRule"/>
</dbReference>
<keyword evidence="3 10" id="KW-0808">Transferase</keyword>
<evidence type="ECO:0000256" key="6">
    <source>
        <dbReference type="ARBA" id="ARBA00022741"/>
    </source>
</evidence>
<comment type="subunit">
    <text evidence="10">Probably a homodimer.</text>
</comment>
<evidence type="ECO:0000259" key="11">
    <source>
        <dbReference type="PROSITE" id="PS51794"/>
    </source>
</evidence>
<evidence type="ECO:0000256" key="9">
    <source>
        <dbReference type="ARBA" id="ARBA00023136"/>
    </source>
</evidence>
<dbReference type="InterPro" id="IPR034701">
    <property type="entry name" value="CdaA"/>
</dbReference>
<gene>
    <name evidence="10" type="primary">dacA</name>
    <name evidence="12" type="ORF">EPJ74_08485</name>
</gene>
<evidence type="ECO:0000256" key="5">
    <source>
        <dbReference type="ARBA" id="ARBA00022695"/>
    </source>
</evidence>
<evidence type="ECO:0000256" key="3">
    <source>
        <dbReference type="ARBA" id="ARBA00022679"/>
    </source>
</evidence>
<keyword evidence="4 10" id="KW-0812">Transmembrane</keyword>
<dbReference type="PIRSF" id="PIRSF004793">
    <property type="entry name" value="UCP004793"/>
    <property type="match status" value="1"/>
</dbReference>
<evidence type="ECO:0000256" key="4">
    <source>
        <dbReference type="ARBA" id="ARBA00022692"/>
    </source>
</evidence>
<evidence type="ECO:0000256" key="10">
    <source>
        <dbReference type="HAMAP-Rule" id="MF_01499"/>
    </source>
</evidence>
<dbReference type="EMBL" id="SAYK01000007">
    <property type="protein sequence ID" value="TXJ59906.1"/>
    <property type="molecule type" value="Genomic_DNA"/>
</dbReference>
<protein>
    <recommendedName>
        <fullName evidence="10">Diadenylate cyclase</fullName>
        <shortName evidence="10">DAC</shortName>
        <ecNumber evidence="10">2.7.7.85</ecNumber>
    </recommendedName>
    <alternativeName>
        <fullName evidence="10">Cyclic-di-AMP synthase</fullName>
        <shortName evidence="10">c-di-AMP synthase</shortName>
    </alternativeName>
</protein>
<sequence length="261" mass="29775">MLYNINNFISNSGWKYLFYGIDIILVTILFYILYIFVYNTRAYNVVAGFIILFFITLIARVFGLTTLSWIFDKFFQVGLIAIVVLFQAEIRHGLRILGGRAFFKKSFGYDENNIQKILSAAFNLSYKGHGALIVFQRNISLHSLIDRAIRLNADISIELIESIFFKNNPIHDGAAIIMENRIAAASAYLPLTEMEPKIKNRRLGTRHRAALGISEQTDAVILVVSEETQSISIVHNGILEYDLNRDELYARLGELLEIKLN</sequence>